<dbReference type="PRINTS" id="PR00390">
    <property type="entry name" value="PHPHLIPASEC"/>
</dbReference>
<feature type="domain" description="PI-PLC Y-box" evidence="11">
    <location>
        <begin position="619"/>
        <end position="735"/>
    </location>
</feature>
<evidence type="ECO:0000256" key="9">
    <source>
        <dbReference type="SAM" id="Coils"/>
    </source>
</evidence>
<dbReference type="InterPro" id="IPR001192">
    <property type="entry name" value="PI-PLC_fam"/>
</dbReference>
<dbReference type="SMART" id="SM00148">
    <property type="entry name" value="PLCXc"/>
    <property type="match status" value="1"/>
</dbReference>
<keyword evidence="13" id="KW-1185">Reference proteome</keyword>
<evidence type="ECO:0000256" key="7">
    <source>
        <dbReference type="ARBA" id="ARBA00023224"/>
    </source>
</evidence>
<name>A0A813U8R6_9BILA</name>
<evidence type="ECO:0000256" key="10">
    <source>
        <dbReference type="SAM" id="MobiDB-lite"/>
    </source>
</evidence>
<dbReference type="GO" id="GO:0005737">
    <property type="term" value="C:cytoplasm"/>
    <property type="evidence" value="ECO:0007669"/>
    <property type="project" value="UniProtKB-SubCell"/>
</dbReference>
<keyword evidence="7" id="KW-0807">Transducer</keyword>
<dbReference type="InterPro" id="IPR042531">
    <property type="entry name" value="PLC-beta_C_sf"/>
</dbReference>
<dbReference type="InterPro" id="IPR017946">
    <property type="entry name" value="PLC-like_Pdiesterase_TIM-brl"/>
</dbReference>
<proteinExistence type="predicted"/>
<dbReference type="InterPro" id="IPR015359">
    <property type="entry name" value="PLC_EF-hand-like"/>
</dbReference>
<evidence type="ECO:0000256" key="5">
    <source>
        <dbReference type="ARBA" id="ARBA00022963"/>
    </source>
</evidence>
<dbReference type="PROSITE" id="PS50007">
    <property type="entry name" value="PIPLC_X_DOMAIN"/>
    <property type="match status" value="1"/>
</dbReference>
<accession>A0A813U8R6</accession>
<dbReference type="Proteomes" id="UP000663879">
    <property type="component" value="Unassembled WGS sequence"/>
</dbReference>
<evidence type="ECO:0000256" key="4">
    <source>
        <dbReference type="ARBA" id="ARBA00022801"/>
    </source>
</evidence>
<evidence type="ECO:0000313" key="13">
    <source>
        <dbReference type="Proteomes" id="UP000663879"/>
    </source>
</evidence>
<dbReference type="Gene3D" id="2.30.29.240">
    <property type="match status" value="1"/>
</dbReference>
<gene>
    <name evidence="12" type="ORF">OXX778_LOCUS7416</name>
</gene>
<dbReference type="GO" id="GO:0016042">
    <property type="term" value="P:lipid catabolic process"/>
    <property type="evidence" value="ECO:0007669"/>
    <property type="project" value="UniProtKB-KW"/>
</dbReference>
<dbReference type="InterPro" id="IPR011992">
    <property type="entry name" value="EF-hand-dom_pair"/>
</dbReference>
<dbReference type="GO" id="GO:0048015">
    <property type="term" value="P:phosphatidylinositol-mediated signaling"/>
    <property type="evidence" value="ECO:0007669"/>
    <property type="project" value="TreeGrafter"/>
</dbReference>
<dbReference type="PANTHER" id="PTHR10336">
    <property type="entry name" value="PHOSPHOINOSITIDE-SPECIFIC PHOSPHOLIPASE C FAMILY PROTEIN"/>
    <property type="match status" value="1"/>
</dbReference>
<organism evidence="12 13">
    <name type="scientific">Brachionus calyciflorus</name>
    <dbReference type="NCBI Taxonomy" id="104777"/>
    <lineage>
        <taxon>Eukaryota</taxon>
        <taxon>Metazoa</taxon>
        <taxon>Spiralia</taxon>
        <taxon>Gnathifera</taxon>
        <taxon>Rotifera</taxon>
        <taxon>Eurotatoria</taxon>
        <taxon>Monogononta</taxon>
        <taxon>Pseudotrocha</taxon>
        <taxon>Ploima</taxon>
        <taxon>Brachionidae</taxon>
        <taxon>Brachionus</taxon>
    </lineage>
</organism>
<dbReference type="OrthoDB" id="269822at2759"/>
<dbReference type="GO" id="GO:0004435">
    <property type="term" value="F:phosphatidylinositol-4,5-bisphosphate phospholipase C activity"/>
    <property type="evidence" value="ECO:0007669"/>
    <property type="project" value="UniProtKB-EC"/>
</dbReference>
<dbReference type="EC" id="3.1.4.11" evidence="8"/>
<evidence type="ECO:0000259" key="11">
    <source>
        <dbReference type="PROSITE" id="PS50008"/>
    </source>
</evidence>
<dbReference type="EMBL" id="CAJNOC010000946">
    <property type="protein sequence ID" value="CAF0820036.1"/>
    <property type="molecule type" value="Genomic_DNA"/>
</dbReference>
<evidence type="ECO:0000256" key="2">
    <source>
        <dbReference type="ARBA" id="ARBA00004496"/>
    </source>
</evidence>
<evidence type="ECO:0000256" key="8">
    <source>
        <dbReference type="RuleBase" id="RU361133"/>
    </source>
</evidence>
<protein>
    <recommendedName>
        <fullName evidence="8">Phosphoinositide phospholipase C</fullName>
        <ecNumber evidence="8">3.1.4.11</ecNumber>
    </recommendedName>
</protein>
<dbReference type="InterPro" id="IPR001711">
    <property type="entry name" value="PLipase_C_Pinositol-sp_Y"/>
</dbReference>
<feature type="coiled-coil region" evidence="9">
    <location>
        <begin position="1198"/>
        <end position="1243"/>
    </location>
</feature>
<dbReference type="Gene3D" id="3.20.20.190">
    <property type="entry name" value="Phosphatidylinositol (PI) phosphodiesterase"/>
    <property type="match status" value="1"/>
</dbReference>
<dbReference type="Pfam" id="PF13469">
    <property type="entry name" value="Sulfotransfer_3"/>
    <property type="match status" value="1"/>
</dbReference>
<keyword evidence="3" id="KW-0963">Cytoplasm</keyword>
<dbReference type="GO" id="GO:0007186">
    <property type="term" value="P:G protein-coupled receptor signaling pathway"/>
    <property type="evidence" value="ECO:0007669"/>
    <property type="project" value="TreeGrafter"/>
</dbReference>
<evidence type="ECO:0000256" key="1">
    <source>
        <dbReference type="ARBA" id="ARBA00001195"/>
    </source>
</evidence>
<dbReference type="GO" id="GO:0046488">
    <property type="term" value="P:phosphatidylinositol metabolic process"/>
    <property type="evidence" value="ECO:0007669"/>
    <property type="project" value="TreeGrafter"/>
</dbReference>
<dbReference type="SUPFAM" id="SSF51695">
    <property type="entry name" value="PLC-like phosphodiesterases"/>
    <property type="match status" value="1"/>
</dbReference>
<sequence length="1606" mass="186272">MAIAQTSVFSTKLKLDSPLPSMLESTKFFKWTESASASEKNSPFLPSLGTLKADRNCLILYWRDRNQRKIIYGLKHLYKQVKQEIIDLAYIRDVKTGKYARVPNDRSNREYFFSEKSQSPIQDRTISIYYGYDFCNIQIINFISVDDRAVEKAQTWTKFILKCITNQRIQNLSPWENLIKLKNYLFFGKGVLDNKTKDLKLPVQALIEALGSSGKSGETERQDVLEALQSVGLPHGKNDLMDEKVLSNVKFFKLFVRLISTRDIDPIFLNYSTKTKTYLAPEKFEMFLNKEQRDPCLNELLYPFYTVQKATELIDKFETDDSFRKKKRLSSDGLMRYLMDFENEVVDPVKYELHDDMDQPLTHYFVNSSHNTYLTGHQLTGKSDAEMYRQVLLSGCRCIELDCHEDDTLDEPIITHGRTLCTKILFSEAIEAINESAFKTSPYPVLLSFENFCGKKMQEKMVKYLKDILGTQLLIEPLSQYPLKPGVPLPSPEELKYKILVKFRKKRSEKIQNLNENKESIKEVVSSDYLRSISLIQNPKHSDLHPPVLTTNSEPFKLTSRSDSASILRQLPRGESLQTTDSSDSEKEDQELKKSQVKPSISNSSDSSYKRDNLVTSEMAHLVNYLQPTTFRTFEISQRKNRSYEMSSFVETSALSLHKEKSTDFVNYNKRQFSRIYPKGTRISSDNFIPQIYWNVGCQMVALNFQTLDTGMQLNLGKFEYNNRCGYILKPEIMRRTDVNKLFDPLTDSPVDGIVASTLKIRIISGIYLNHIRGEDKRLGQTVTVELFGLPADSIRGQKAHKVKASSSKLFNVFYSDPNGYSFKKIIMPQLATLKITAYDEQYKFIGYRVLPVVGLRPGYRFICLKNESNQQLLMTNLFVHIQIGDYVPEEYEEFASALVNPINYVAKLTKEEIVRNLTDDIIENPQPVNGLFDLDDESENETSKKSQSVNNINHIDFKGLNNCPSLSNLKPRENRYSISGEKYNQIKKSDLNISKSLSNSMFNIPRSHSLFFNDSDHFDKNRNNLTFLNDPSLFTEIDLELLKKNKSNQQILKACFKKCYRLEKESEKKIKELSESLTSEINRTKTDSVRSKIKVEKKRKLFILKSSKSSLEFDLKNFNLTNTEKCVNKMKSIYEETYTKIMNLKLSCVETLCIRLEKAINEIHENRMQQLKFFSEKEITQINKQTHLVIKTKKKILNESVQDKEELARLSKKIEKESVSYAVNENSKIEELLKVKQKLIKQIVDFSLNNLKDYREKQLILYKNEFIDKISQKKLELDKRFLFDSALNPNAVINSMYSMHLSKSVGLLTQVGIGNDKKISKNMVTSDLSSNENVTRLKKSLTTEIESVFGFNYIFIGGYERSGTTLMRAILDVHDDVNCGPETKIIPQFLEFYRVFYQNNNTIELLNQAGVKRDSTDSADGLFIYRILKDMSKNSKKLCTKDPNILYSMKQLHKIFPQAKFIYMIRDPRAVIYSLKLVFNSTLNNQKINSYLNSWIYYNLNVKKQCDEIGENFCLMVRYEDLVTESIKKIKQIVEFIQLTWTNNFLNHEKYVGSKIIISNTEWSNQQIKRPIHTKSIDLWKVNLESFLKINDNEKNIIKKFGYEI</sequence>
<dbReference type="InterPro" id="IPR037862">
    <property type="entry name" value="PLC-beta_PH"/>
</dbReference>
<keyword evidence="6 8" id="KW-0443">Lipid metabolism</keyword>
<evidence type="ECO:0000256" key="6">
    <source>
        <dbReference type="ARBA" id="ARBA00023098"/>
    </source>
</evidence>
<dbReference type="Gene3D" id="2.60.40.150">
    <property type="entry name" value="C2 domain"/>
    <property type="match status" value="1"/>
</dbReference>
<keyword evidence="4 8" id="KW-0378">Hydrolase</keyword>
<dbReference type="PANTHER" id="PTHR10336:SF149">
    <property type="entry name" value="1-PHOSPHATIDYLINOSITOL 4,5-BISPHOSPHATE PHOSPHODIESTERASE CLASSES I AND II"/>
    <property type="match status" value="1"/>
</dbReference>
<dbReference type="SUPFAM" id="SSF50729">
    <property type="entry name" value="PH domain-like"/>
    <property type="match status" value="1"/>
</dbReference>
<comment type="catalytic activity">
    <reaction evidence="1 8">
        <text>a 1,2-diacyl-sn-glycero-3-phospho-(1D-myo-inositol-4,5-bisphosphate) + H2O = 1D-myo-inositol 1,4,5-trisphosphate + a 1,2-diacyl-sn-glycerol + H(+)</text>
        <dbReference type="Rhea" id="RHEA:33179"/>
        <dbReference type="ChEBI" id="CHEBI:15377"/>
        <dbReference type="ChEBI" id="CHEBI:15378"/>
        <dbReference type="ChEBI" id="CHEBI:17815"/>
        <dbReference type="ChEBI" id="CHEBI:58456"/>
        <dbReference type="ChEBI" id="CHEBI:203600"/>
        <dbReference type="EC" id="3.1.4.11"/>
    </reaction>
</comment>
<dbReference type="SUPFAM" id="SSF52540">
    <property type="entry name" value="P-loop containing nucleoside triphosphate hydrolases"/>
    <property type="match status" value="1"/>
</dbReference>
<comment type="caution">
    <text evidence="12">The sequence shown here is derived from an EMBL/GenBank/DDBJ whole genome shotgun (WGS) entry which is preliminary data.</text>
</comment>
<dbReference type="Pfam" id="PF00387">
    <property type="entry name" value="PI-PLC-Y"/>
    <property type="match status" value="1"/>
</dbReference>
<dbReference type="SUPFAM" id="SSF69989">
    <property type="entry name" value="C-terminal domain of PLC-beta"/>
    <property type="match status" value="1"/>
</dbReference>
<keyword evidence="5 8" id="KW-0442">Lipid degradation</keyword>
<keyword evidence="9" id="KW-0175">Coiled coil</keyword>
<dbReference type="InterPro" id="IPR027417">
    <property type="entry name" value="P-loop_NTPase"/>
</dbReference>
<dbReference type="Gene3D" id="1.20.1230.10">
    <property type="entry name" value="Phospholipase C beta, distal C-terminal domain"/>
    <property type="match status" value="1"/>
</dbReference>
<dbReference type="SUPFAM" id="SSF47473">
    <property type="entry name" value="EF-hand"/>
    <property type="match status" value="1"/>
</dbReference>
<dbReference type="PROSITE" id="PS50008">
    <property type="entry name" value="PIPLC_Y_DOMAIN"/>
    <property type="match status" value="1"/>
</dbReference>
<dbReference type="Gene3D" id="3.40.50.300">
    <property type="entry name" value="P-loop containing nucleotide triphosphate hydrolases"/>
    <property type="match status" value="1"/>
</dbReference>
<dbReference type="Pfam" id="PF17787">
    <property type="entry name" value="PH_14"/>
    <property type="match status" value="1"/>
</dbReference>
<dbReference type="GO" id="GO:0051209">
    <property type="term" value="P:release of sequestered calcium ion into cytosol"/>
    <property type="evidence" value="ECO:0007669"/>
    <property type="project" value="TreeGrafter"/>
</dbReference>
<dbReference type="Pfam" id="PF09279">
    <property type="entry name" value="EF-hand_like"/>
    <property type="match status" value="1"/>
</dbReference>
<reference evidence="12" key="1">
    <citation type="submission" date="2021-02" db="EMBL/GenBank/DDBJ databases">
        <authorList>
            <person name="Nowell W R."/>
        </authorList>
    </citation>
    <scope>NUCLEOTIDE SEQUENCE</scope>
    <source>
        <strain evidence="12">Ploen Becks lab</strain>
    </source>
</reference>
<evidence type="ECO:0000313" key="12">
    <source>
        <dbReference type="EMBL" id="CAF0820036.1"/>
    </source>
</evidence>
<dbReference type="Gene3D" id="1.10.238.10">
    <property type="entry name" value="EF-hand"/>
    <property type="match status" value="1"/>
</dbReference>
<evidence type="ECO:0000256" key="3">
    <source>
        <dbReference type="ARBA" id="ARBA00022490"/>
    </source>
</evidence>
<dbReference type="SUPFAM" id="SSF49562">
    <property type="entry name" value="C2 domain (Calcium/lipid-binding domain, CaLB)"/>
    <property type="match status" value="1"/>
</dbReference>
<dbReference type="FunFam" id="1.10.238.10:FF:000005">
    <property type="entry name" value="Phosphoinositide phospholipase C"/>
    <property type="match status" value="1"/>
</dbReference>
<comment type="subcellular location">
    <subcellularLocation>
        <location evidence="2">Cytoplasm</location>
    </subcellularLocation>
</comment>
<dbReference type="CDD" id="cd00275">
    <property type="entry name" value="C2_PLC_like"/>
    <property type="match status" value="1"/>
</dbReference>
<dbReference type="InterPro" id="IPR000909">
    <property type="entry name" value="PLipase_C_PInositol-sp_X_dom"/>
</dbReference>
<dbReference type="CDD" id="cd08591">
    <property type="entry name" value="PI-PLCc_beta"/>
    <property type="match status" value="1"/>
</dbReference>
<dbReference type="SMART" id="SM00149">
    <property type="entry name" value="PLCYc"/>
    <property type="match status" value="1"/>
</dbReference>
<feature type="region of interest" description="Disordered" evidence="10">
    <location>
        <begin position="567"/>
        <end position="610"/>
    </location>
</feature>
<dbReference type="Pfam" id="PF00388">
    <property type="entry name" value="PI-PLC-X"/>
    <property type="match status" value="1"/>
</dbReference>
<dbReference type="InterPro" id="IPR035892">
    <property type="entry name" value="C2_domain_sf"/>
</dbReference>
<dbReference type="FunFam" id="3.20.20.190:FF:000084">
    <property type="match status" value="1"/>
</dbReference>
<feature type="compositionally biased region" description="Polar residues" evidence="10">
    <location>
        <begin position="597"/>
        <end position="607"/>
    </location>
</feature>